<gene>
    <name evidence="4" type="ORF">BJB45_10705</name>
</gene>
<dbReference type="OrthoDB" id="9790252at2"/>
<comment type="caution">
    <text evidence="4">The sequence shown here is derived from an EMBL/GenBank/DDBJ whole genome shotgun (WGS) entry which is preliminary data.</text>
</comment>
<feature type="transmembrane region" description="Helical" evidence="2">
    <location>
        <begin position="114"/>
        <end position="135"/>
    </location>
</feature>
<dbReference type="SUPFAM" id="SSF47413">
    <property type="entry name" value="lambda repressor-like DNA-binding domains"/>
    <property type="match status" value="1"/>
</dbReference>
<protein>
    <recommendedName>
        <fullName evidence="3">HTH cro/C1-type domain-containing protein</fullName>
    </recommendedName>
</protein>
<reference evidence="4 5" key="1">
    <citation type="submission" date="2013-08" db="EMBL/GenBank/DDBJ databases">
        <title>draft genome of Halomonas huanghegensis, strain BJGMM-B45T.</title>
        <authorList>
            <person name="Miao C."/>
            <person name="Wan Y."/>
            <person name="Jin W."/>
        </authorList>
    </citation>
    <scope>NUCLEOTIDE SEQUENCE [LARGE SCALE GENOMIC DNA]</scope>
    <source>
        <strain evidence="4 5">BJGMM-B45</strain>
    </source>
</reference>
<dbReference type="Pfam" id="PF13464">
    <property type="entry name" value="RodZ_C"/>
    <property type="match status" value="1"/>
</dbReference>
<dbReference type="EMBL" id="AVBC01000019">
    <property type="protein sequence ID" value="ERL52428.1"/>
    <property type="molecule type" value="Genomic_DNA"/>
</dbReference>
<evidence type="ECO:0000256" key="2">
    <source>
        <dbReference type="SAM" id="Phobius"/>
    </source>
</evidence>
<evidence type="ECO:0000313" key="5">
    <source>
        <dbReference type="Proteomes" id="UP000019113"/>
    </source>
</evidence>
<dbReference type="InterPro" id="IPR001387">
    <property type="entry name" value="Cro/C1-type_HTH"/>
</dbReference>
<proteinExistence type="predicted"/>
<keyword evidence="2" id="KW-1133">Transmembrane helix</keyword>
<dbReference type="eggNOG" id="COG1426">
    <property type="taxonomic scope" value="Bacteria"/>
</dbReference>
<name>W1NAA8_9GAMM</name>
<keyword evidence="2" id="KW-0812">Transmembrane</keyword>
<dbReference type="InterPro" id="IPR010982">
    <property type="entry name" value="Lambda_DNA-bd_dom_sf"/>
</dbReference>
<evidence type="ECO:0000256" key="1">
    <source>
        <dbReference type="SAM" id="MobiDB-lite"/>
    </source>
</evidence>
<dbReference type="SMART" id="SM00530">
    <property type="entry name" value="HTH_XRE"/>
    <property type="match status" value="1"/>
</dbReference>
<keyword evidence="5" id="KW-1185">Reference proteome</keyword>
<feature type="region of interest" description="Disordered" evidence="1">
    <location>
        <begin position="140"/>
        <end position="181"/>
    </location>
</feature>
<dbReference type="STRING" id="1178482.AR456_16345"/>
<keyword evidence="2" id="KW-0472">Membrane</keyword>
<dbReference type="KEGG" id="hhu:AR456_16345"/>
<feature type="region of interest" description="Disordered" evidence="1">
    <location>
        <begin position="220"/>
        <end position="241"/>
    </location>
</feature>
<evidence type="ECO:0000259" key="3">
    <source>
        <dbReference type="SMART" id="SM00530"/>
    </source>
</evidence>
<dbReference type="AlphaFoldDB" id="W1NAA8"/>
<feature type="domain" description="HTH cro/C1-type" evidence="3">
    <location>
        <begin position="21"/>
        <end position="82"/>
    </location>
</feature>
<dbReference type="CDD" id="cd00093">
    <property type="entry name" value="HTH_XRE"/>
    <property type="match status" value="1"/>
</dbReference>
<dbReference type="PATRIC" id="fig|1178482.3.peg.1301"/>
<evidence type="ECO:0000313" key="4">
    <source>
        <dbReference type="EMBL" id="ERL52428.1"/>
    </source>
</evidence>
<dbReference type="PANTHER" id="PTHR34475">
    <property type="match status" value="1"/>
</dbReference>
<feature type="compositionally biased region" description="Polar residues" evidence="1">
    <location>
        <begin position="226"/>
        <end position="241"/>
    </location>
</feature>
<dbReference type="Proteomes" id="UP000019113">
    <property type="component" value="Unassembled WGS sequence"/>
</dbReference>
<sequence>MSETPQSEPNILSSQGSPGEYLRHERERQGLSREEVGAALNLRPAVIEGLEDGSYDQVPVVTYRRGYLRSYAQLLGVDTHQVMELYQAQMGNEEVERKVTPVYINKPPSRIGAWLFRLVTLIVIAGLIGLTLMWWQSRGGGEPPEVSDNGPVSVDSIDGSEATQNDSDSEAALPPLPEEGSEMGLVEDEADTGESAAATDNNVTEDGTPVTVAAVNAAAEQAGTTPQDASASNDAQAETEQQPAVSEQAVASANGLHITFNDVSWVNINDSTNTQLLNGNQDAGTEVTLEGTPPIRLVIGNASAVDMSWQGEPVDLNSIAGGTNVARFTLGE</sequence>
<feature type="region of interest" description="Disordered" evidence="1">
    <location>
        <begin position="1"/>
        <end position="28"/>
    </location>
</feature>
<dbReference type="RefSeq" id="WP_021818261.1">
    <property type="nucleotide sequence ID" value="NZ_AVBC01000019.1"/>
</dbReference>
<dbReference type="InterPro" id="IPR050400">
    <property type="entry name" value="Bact_Cytoskel_RodZ"/>
</dbReference>
<dbReference type="InterPro" id="IPR025194">
    <property type="entry name" value="RodZ-like_C"/>
</dbReference>
<organism evidence="4 5">
    <name type="scientific">Halomonas huangheensis</name>
    <dbReference type="NCBI Taxonomy" id="1178482"/>
    <lineage>
        <taxon>Bacteria</taxon>
        <taxon>Pseudomonadati</taxon>
        <taxon>Pseudomonadota</taxon>
        <taxon>Gammaproteobacteria</taxon>
        <taxon>Oceanospirillales</taxon>
        <taxon>Halomonadaceae</taxon>
        <taxon>Halomonas</taxon>
    </lineage>
</organism>
<dbReference type="Gene3D" id="1.10.260.40">
    <property type="entry name" value="lambda repressor-like DNA-binding domains"/>
    <property type="match status" value="1"/>
</dbReference>
<accession>W1NAA8</accession>
<feature type="compositionally biased region" description="Polar residues" evidence="1">
    <location>
        <begin position="1"/>
        <end position="17"/>
    </location>
</feature>
<dbReference type="GO" id="GO:0003677">
    <property type="term" value="F:DNA binding"/>
    <property type="evidence" value="ECO:0007669"/>
    <property type="project" value="InterPro"/>
</dbReference>
<dbReference type="Pfam" id="PF13413">
    <property type="entry name" value="HTH_25"/>
    <property type="match status" value="1"/>
</dbReference>
<dbReference type="PANTHER" id="PTHR34475:SF1">
    <property type="entry name" value="CYTOSKELETON PROTEIN RODZ"/>
    <property type="match status" value="1"/>
</dbReference>